<keyword evidence="5 12" id="KW-0138">CF(0)</keyword>
<evidence type="ECO:0000256" key="3">
    <source>
        <dbReference type="ARBA" id="ARBA00011291"/>
    </source>
</evidence>
<evidence type="ECO:0000256" key="7">
    <source>
        <dbReference type="ARBA" id="ARBA00022781"/>
    </source>
</evidence>
<keyword evidence="7 12" id="KW-0375">Hydrogen ion transport</keyword>
<evidence type="ECO:0000256" key="4">
    <source>
        <dbReference type="ARBA" id="ARBA00022448"/>
    </source>
</evidence>
<evidence type="ECO:0000256" key="9">
    <source>
        <dbReference type="ARBA" id="ARBA00023065"/>
    </source>
</evidence>
<protein>
    <recommendedName>
        <fullName evidence="12">ATP synthase complex subunit 8</fullName>
    </recommendedName>
</protein>
<keyword evidence="4 12" id="KW-0813">Transport</keyword>
<keyword evidence="10 12" id="KW-0496">Mitochondrion</keyword>
<geneLocation type="mitochondrion" evidence="14"/>
<dbReference type="GO" id="GO:0045259">
    <property type="term" value="C:proton-transporting ATP synthase complex"/>
    <property type="evidence" value="ECO:0007669"/>
    <property type="project" value="UniProtKB-KW"/>
</dbReference>
<name>A0A8A2F568_9EUCA</name>
<evidence type="ECO:0000256" key="5">
    <source>
        <dbReference type="ARBA" id="ARBA00022547"/>
    </source>
</evidence>
<evidence type="ECO:0000256" key="10">
    <source>
        <dbReference type="ARBA" id="ARBA00023128"/>
    </source>
</evidence>
<gene>
    <name evidence="14" type="primary">ATP8</name>
</gene>
<dbReference type="GO" id="GO:0015986">
    <property type="term" value="P:proton motive force-driven ATP synthesis"/>
    <property type="evidence" value="ECO:0007669"/>
    <property type="project" value="InterPro"/>
</dbReference>
<proteinExistence type="inferred from homology"/>
<dbReference type="Pfam" id="PF00895">
    <property type="entry name" value="ATP-synt_8"/>
    <property type="match status" value="1"/>
</dbReference>
<keyword evidence="8 13" id="KW-1133">Transmembrane helix</keyword>
<sequence length="52" mass="6216">MPQMAPLLWLNLLLFSSIVFLLFVVSNYFIKTPSKMEKTSYLPQSNHLNWKW</sequence>
<keyword evidence="11 13" id="KW-0472">Membrane</keyword>
<dbReference type="CTD" id="4509"/>
<evidence type="ECO:0000256" key="6">
    <source>
        <dbReference type="ARBA" id="ARBA00022692"/>
    </source>
</evidence>
<comment type="subunit">
    <text evidence="3">F-type ATPases have 2 components, CF(1) - the catalytic core - and CF(0) - the membrane proton channel.</text>
</comment>
<dbReference type="GeneID" id="69222541"/>
<dbReference type="GO" id="GO:0015078">
    <property type="term" value="F:proton transmembrane transporter activity"/>
    <property type="evidence" value="ECO:0007669"/>
    <property type="project" value="InterPro"/>
</dbReference>
<evidence type="ECO:0000256" key="13">
    <source>
        <dbReference type="SAM" id="Phobius"/>
    </source>
</evidence>
<keyword evidence="6 12" id="KW-0812">Transmembrane</keyword>
<feature type="transmembrane region" description="Helical" evidence="13">
    <location>
        <begin position="6"/>
        <end position="30"/>
    </location>
</feature>
<accession>A0A8A2F568</accession>
<comment type="subcellular location">
    <subcellularLocation>
        <location evidence="1 12">Mitochondrion membrane</location>
        <topology evidence="1 12">Single-pass membrane protein</topology>
    </subcellularLocation>
</comment>
<reference evidence="14" key="1">
    <citation type="submission" date="2020-12" db="EMBL/GenBank/DDBJ databases">
        <authorList>
            <person name="Shi W."/>
        </authorList>
    </citation>
    <scope>NUCLEOTIDE SEQUENCE</scope>
    <source>
        <tissue evidence="14">Muscle</tissue>
    </source>
</reference>
<dbReference type="AlphaFoldDB" id="A0A8A2F568"/>
<evidence type="ECO:0000313" key="14">
    <source>
        <dbReference type="EMBL" id="QSV10490.1"/>
    </source>
</evidence>
<comment type="similarity">
    <text evidence="2 12">Belongs to the ATPase protein 8 family.</text>
</comment>
<dbReference type="InterPro" id="IPR001421">
    <property type="entry name" value="ATP8_metazoa"/>
</dbReference>
<evidence type="ECO:0000256" key="8">
    <source>
        <dbReference type="ARBA" id="ARBA00022989"/>
    </source>
</evidence>
<evidence type="ECO:0000256" key="2">
    <source>
        <dbReference type="ARBA" id="ARBA00008892"/>
    </source>
</evidence>
<evidence type="ECO:0000256" key="1">
    <source>
        <dbReference type="ARBA" id="ARBA00004304"/>
    </source>
</evidence>
<dbReference type="RefSeq" id="YP_010230780.1">
    <property type="nucleotide sequence ID" value="NC_059714.1"/>
</dbReference>
<organism evidence="14">
    <name type="scientific">Oplophorus spinosus</name>
    <dbReference type="NCBI Taxonomy" id="1129507"/>
    <lineage>
        <taxon>Eukaryota</taxon>
        <taxon>Metazoa</taxon>
        <taxon>Ecdysozoa</taxon>
        <taxon>Arthropoda</taxon>
        <taxon>Crustacea</taxon>
        <taxon>Multicrustacea</taxon>
        <taxon>Malacostraca</taxon>
        <taxon>Eumalacostraca</taxon>
        <taxon>Eucarida</taxon>
        <taxon>Decapoda</taxon>
        <taxon>Pleocyemata</taxon>
        <taxon>Caridea</taxon>
        <taxon>Oplophoroidea</taxon>
        <taxon>Oplophoridae</taxon>
        <taxon>Oplophorus</taxon>
    </lineage>
</organism>
<dbReference type="EMBL" id="MW414295">
    <property type="protein sequence ID" value="QSV10490.1"/>
    <property type="molecule type" value="Genomic_DNA"/>
</dbReference>
<keyword evidence="9 12" id="KW-0406">Ion transport</keyword>
<evidence type="ECO:0000256" key="11">
    <source>
        <dbReference type="ARBA" id="ARBA00023136"/>
    </source>
</evidence>
<evidence type="ECO:0000256" key="12">
    <source>
        <dbReference type="RuleBase" id="RU003661"/>
    </source>
</evidence>
<dbReference type="GO" id="GO:0031966">
    <property type="term" value="C:mitochondrial membrane"/>
    <property type="evidence" value="ECO:0007669"/>
    <property type="project" value="UniProtKB-SubCell"/>
</dbReference>